<keyword evidence="3" id="KW-1185">Reference proteome</keyword>
<accession>A0A1Y2C638</accession>
<feature type="region of interest" description="Disordered" evidence="1">
    <location>
        <begin position="302"/>
        <end position="333"/>
    </location>
</feature>
<sequence length="681" mass="71019">MVPVSSMAASSATGLRRVLNLGSGGGSANQGGGHGQQNAVVTAPNLELYFPSSGTRRASTSSIVCVPTTGAGAGTGTGTGTGGSQGIVGVPLSTSAQSEPTLSLAHSHSHSAPAKQLKPILRVAVSKGGPSRHYRHSSPVRDMRPPSPLLSLGLNHAPLSRTPSARLRKDTAKRVDQDDLSHSRSSSISSIDDSSPPPSPKQVFLKRDWSRTSLKGIQFNKVLEHVCVYTPEETPLSILLAEKYSVLSSSPSGSSLSSSPAISPFPSTSSLAPNCSSPALNATELDSSNELFHLIDKPPIVPSSSSPCSSSATSPSSSSTSLNQQKHQQVPAKPNPLHVWSILSKTTPSPFSPQILAPSSNIALESICVSQSASTYTRASLLLTILVRNLHFVKRVQCVYTTDAWKTLHWTEVGIFVTALDGVDRFRVEMGVPLVDGRSSDLPPRMDSLTLSTSAPRKRTVVTVEFAVKCLLGNEGYAYEVWDNRGGQNHVVVLDRSGIPTVSTSAVAPIVTLPPPRMPTATTPTSASTFTLFNTVGTPDSAVDMSGGKPPVSGVYQYPHQQQQHQHQQHSQNSAQAKRRAAAIAARTAAAMALEAKMINEEFEWQRKQQQQQQQANGGNGVVVGGVPMVNGGGGALAGSGGITRSFVLKKPSGFGVGGGGGGVGSVGNLSPPGSISGNDV</sequence>
<protein>
    <recommendedName>
        <fullName evidence="4">CBM21 domain-containing protein</fullName>
    </recommendedName>
</protein>
<organism evidence="2 3">
    <name type="scientific">Rhizoclosmatium globosum</name>
    <dbReference type="NCBI Taxonomy" id="329046"/>
    <lineage>
        <taxon>Eukaryota</taxon>
        <taxon>Fungi</taxon>
        <taxon>Fungi incertae sedis</taxon>
        <taxon>Chytridiomycota</taxon>
        <taxon>Chytridiomycota incertae sedis</taxon>
        <taxon>Chytridiomycetes</taxon>
        <taxon>Chytridiales</taxon>
        <taxon>Chytriomycetaceae</taxon>
        <taxon>Rhizoclosmatium</taxon>
    </lineage>
</organism>
<feature type="compositionally biased region" description="Basic and acidic residues" evidence="1">
    <location>
        <begin position="167"/>
        <end position="182"/>
    </location>
</feature>
<feature type="region of interest" description="Disordered" evidence="1">
    <location>
        <begin position="98"/>
        <end position="203"/>
    </location>
</feature>
<evidence type="ECO:0000313" key="2">
    <source>
        <dbReference type="EMBL" id="ORY42501.1"/>
    </source>
</evidence>
<dbReference type="EMBL" id="MCGO01000028">
    <property type="protein sequence ID" value="ORY42501.1"/>
    <property type="molecule type" value="Genomic_DNA"/>
</dbReference>
<dbReference type="AlphaFoldDB" id="A0A1Y2C638"/>
<feature type="compositionally biased region" description="Low complexity" evidence="1">
    <location>
        <begin position="102"/>
        <end position="112"/>
    </location>
</feature>
<proteinExistence type="predicted"/>
<evidence type="ECO:0000256" key="1">
    <source>
        <dbReference type="SAM" id="MobiDB-lite"/>
    </source>
</evidence>
<gene>
    <name evidence="2" type="ORF">BCR33DRAFT_718194</name>
</gene>
<comment type="caution">
    <text evidence="2">The sequence shown here is derived from an EMBL/GenBank/DDBJ whole genome shotgun (WGS) entry which is preliminary data.</text>
</comment>
<feature type="compositionally biased region" description="Low complexity" evidence="1">
    <location>
        <begin position="183"/>
        <end position="194"/>
    </location>
</feature>
<reference evidence="2 3" key="1">
    <citation type="submission" date="2016-07" db="EMBL/GenBank/DDBJ databases">
        <title>Pervasive Adenine N6-methylation of Active Genes in Fungi.</title>
        <authorList>
            <consortium name="DOE Joint Genome Institute"/>
            <person name="Mondo S.J."/>
            <person name="Dannebaum R.O."/>
            <person name="Kuo R.C."/>
            <person name="Labutti K."/>
            <person name="Haridas S."/>
            <person name="Kuo A."/>
            <person name="Salamov A."/>
            <person name="Ahrendt S.R."/>
            <person name="Lipzen A."/>
            <person name="Sullivan W."/>
            <person name="Andreopoulos W.B."/>
            <person name="Clum A."/>
            <person name="Lindquist E."/>
            <person name="Daum C."/>
            <person name="Ramamoorthy G.K."/>
            <person name="Gryganskyi A."/>
            <person name="Culley D."/>
            <person name="Magnuson J.K."/>
            <person name="James T.Y."/>
            <person name="O'Malley M.A."/>
            <person name="Stajich J.E."/>
            <person name="Spatafora J.W."/>
            <person name="Visel A."/>
            <person name="Grigoriev I.V."/>
        </authorList>
    </citation>
    <scope>NUCLEOTIDE SEQUENCE [LARGE SCALE GENOMIC DNA]</scope>
    <source>
        <strain evidence="2 3">JEL800</strain>
    </source>
</reference>
<dbReference type="Gene3D" id="2.60.40.2440">
    <property type="entry name" value="Carbohydrate binding type-21 domain"/>
    <property type="match status" value="1"/>
</dbReference>
<name>A0A1Y2C638_9FUNG</name>
<evidence type="ECO:0008006" key="4">
    <source>
        <dbReference type="Google" id="ProtNLM"/>
    </source>
</evidence>
<dbReference type="Proteomes" id="UP000193642">
    <property type="component" value="Unassembled WGS sequence"/>
</dbReference>
<dbReference type="OrthoDB" id="1881at2759"/>
<evidence type="ECO:0000313" key="3">
    <source>
        <dbReference type="Proteomes" id="UP000193642"/>
    </source>
</evidence>
<dbReference type="InterPro" id="IPR038175">
    <property type="entry name" value="CBM21_dom_sf"/>
</dbReference>
<feature type="compositionally biased region" description="Low complexity" evidence="1">
    <location>
        <begin position="302"/>
        <end position="321"/>
    </location>
</feature>
<feature type="region of interest" description="Disordered" evidence="1">
    <location>
        <begin position="660"/>
        <end position="681"/>
    </location>
</feature>